<dbReference type="Proteomes" id="UP000192602">
    <property type="component" value="Unassembled WGS sequence"/>
</dbReference>
<evidence type="ECO:0000313" key="12">
    <source>
        <dbReference type="Proteomes" id="UP000192602"/>
    </source>
</evidence>
<evidence type="ECO:0000256" key="1">
    <source>
        <dbReference type="ARBA" id="ARBA00007406"/>
    </source>
</evidence>
<dbReference type="InterPro" id="IPR020831">
    <property type="entry name" value="GlycerAld/Erythrose_P_DH"/>
</dbReference>
<dbReference type="PROSITE" id="PS00071">
    <property type="entry name" value="GAPDH"/>
    <property type="match status" value="1"/>
</dbReference>
<dbReference type="STRING" id="1069081.SAMN05660197_1519"/>
<dbReference type="Gene3D" id="3.40.50.720">
    <property type="entry name" value="NAD(P)-binding Rossmann-like Domain"/>
    <property type="match status" value="1"/>
</dbReference>
<keyword evidence="6" id="KW-0520">NAD</keyword>
<dbReference type="GO" id="GO:0051287">
    <property type="term" value="F:NAD binding"/>
    <property type="evidence" value="ECO:0007669"/>
    <property type="project" value="InterPro"/>
</dbReference>
<reference evidence="12" key="1">
    <citation type="submission" date="2017-04" db="EMBL/GenBank/DDBJ databases">
        <authorList>
            <person name="Varghese N."/>
            <person name="Submissions S."/>
        </authorList>
    </citation>
    <scope>NUCLEOTIDE SEQUENCE [LARGE SCALE GENOMIC DNA]</scope>
    <source>
        <strain evidence="12">DSM 16512</strain>
    </source>
</reference>
<feature type="binding site" evidence="6">
    <location>
        <position position="122"/>
    </location>
    <ligand>
        <name>NAD(+)</name>
        <dbReference type="ChEBI" id="CHEBI:57540"/>
    </ligand>
</feature>
<feature type="site" description="Activates thiol group during catalysis" evidence="7">
    <location>
        <position position="181"/>
    </location>
</feature>
<dbReference type="AlphaFoldDB" id="A0A1W1WTU0"/>
<dbReference type="InterPro" id="IPR020828">
    <property type="entry name" value="GlycerAld_3-P_DH_NAD(P)-bd"/>
</dbReference>
<sequence length="337" mass="36573">MKKVAINGLGRIGKLVLWHYIVNKPKNVEICVANGGSGTAEDLAYMLKFDSVHGRFPAPVEYGEDYLKVGNQQIKLVTGRDPEKLPWKELGVDIVLECTGHFTKRDDAAKHLKAGAKKVIISAPSKDAELTIVMGVNQDWYDPTKHDVISNASCTTNSLAPAIKVLNDNFGIESALVTTVHAYTSSQATVDRKNPGKHRRGRAAAANIIPTTTGAAIATTKVIPELQGKMNALALRVPVPDVAITDISATLKKEVSTEDVNKAFEEAMNGNLKGILEITYDEVVSSDIVNNPHSSIIDGLSTLVVDGNKVKVFAWYDNEYGYSGRLLELADFVAERM</sequence>
<dbReference type="RefSeq" id="WP_084275913.1">
    <property type="nucleotide sequence ID" value="NZ_AP026671.1"/>
</dbReference>
<dbReference type="GO" id="GO:0050661">
    <property type="term" value="F:NADP binding"/>
    <property type="evidence" value="ECO:0007669"/>
    <property type="project" value="InterPro"/>
</dbReference>
<dbReference type="CDD" id="cd05214">
    <property type="entry name" value="GAPDH_I_N"/>
    <property type="match status" value="1"/>
</dbReference>
<feature type="binding site" evidence="6">
    <location>
        <position position="80"/>
    </location>
    <ligand>
        <name>NAD(+)</name>
        <dbReference type="ChEBI" id="CHEBI:57540"/>
    </ligand>
</feature>
<dbReference type="Pfam" id="PF02800">
    <property type="entry name" value="Gp_dh_C"/>
    <property type="match status" value="1"/>
</dbReference>
<name>A0A1W1WTU0_9BACT</name>
<dbReference type="SUPFAM" id="SSF51735">
    <property type="entry name" value="NAD(P)-binding Rossmann-fold domains"/>
    <property type="match status" value="1"/>
</dbReference>
<feature type="binding site" evidence="6">
    <location>
        <begin position="11"/>
        <end position="12"/>
    </location>
    <ligand>
        <name>NAD(+)</name>
        <dbReference type="ChEBI" id="CHEBI:57540"/>
    </ligand>
</feature>
<gene>
    <name evidence="11" type="ORF">SAMN05660197_1519</name>
</gene>
<keyword evidence="6" id="KW-0547">Nucleotide-binding</keyword>
<evidence type="ECO:0000256" key="2">
    <source>
        <dbReference type="ARBA" id="ARBA00011881"/>
    </source>
</evidence>
<evidence type="ECO:0000256" key="3">
    <source>
        <dbReference type="ARBA" id="ARBA00023002"/>
    </source>
</evidence>
<feature type="active site" description="Nucleophile" evidence="4">
    <location>
        <position position="154"/>
    </location>
</feature>
<dbReference type="FunFam" id="3.40.50.720:FF:000001">
    <property type="entry name" value="Glyceraldehyde-3-phosphate dehydrogenase"/>
    <property type="match status" value="1"/>
</dbReference>
<evidence type="ECO:0000256" key="8">
    <source>
        <dbReference type="RuleBase" id="RU000397"/>
    </source>
</evidence>
<dbReference type="GO" id="GO:0006006">
    <property type="term" value="P:glucose metabolic process"/>
    <property type="evidence" value="ECO:0007669"/>
    <property type="project" value="InterPro"/>
</dbReference>
<dbReference type="GO" id="GO:0016620">
    <property type="term" value="F:oxidoreductase activity, acting on the aldehyde or oxo group of donors, NAD or NADP as acceptor"/>
    <property type="evidence" value="ECO:0007669"/>
    <property type="project" value="InterPro"/>
</dbReference>
<evidence type="ECO:0000256" key="4">
    <source>
        <dbReference type="PIRSR" id="PIRSR000149-1"/>
    </source>
</evidence>
<feature type="domain" description="Glyceraldehyde 3-phosphate dehydrogenase NAD(P) binding" evidence="10">
    <location>
        <begin position="2"/>
        <end position="154"/>
    </location>
</feature>
<dbReference type="Gene3D" id="3.30.360.10">
    <property type="entry name" value="Dihydrodipicolinate Reductase, domain 2"/>
    <property type="match status" value="1"/>
</dbReference>
<evidence type="ECO:0000259" key="10">
    <source>
        <dbReference type="SMART" id="SM00846"/>
    </source>
</evidence>
<dbReference type="EC" id="1.2.1.-" evidence="9"/>
<keyword evidence="3 9" id="KW-0560">Oxidoreductase</keyword>
<dbReference type="SMART" id="SM00846">
    <property type="entry name" value="Gp_dh_N"/>
    <property type="match status" value="1"/>
</dbReference>
<feature type="binding site" evidence="5">
    <location>
        <begin position="213"/>
        <end position="214"/>
    </location>
    <ligand>
        <name>D-glyceraldehyde 3-phosphate</name>
        <dbReference type="ChEBI" id="CHEBI:59776"/>
    </ligand>
</feature>
<dbReference type="PRINTS" id="PR00078">
    <property type="entry name" value="G3PDHDRGNASE"/>
</dbReference>
<dbReference type="PIRSF" id="PIRSF000149">
    <property type="entry name" value="GAP_DH"/>
    <property type="match status" value="1"/>
</dbReference>
<feature type="binding site" evidence="5">
    <location>
        <position position="236"/>
    </location>
    <ligand>
        <name>D-glyceraldehyde 3-phosphate</name>
        <dbReference type="ChEBI" id="CHEBI:59776"/>
    </ligand>
</feature>
<evidence type="ECO:0000313" key="11">
    <source>
        <dbReference type="EMBL" id="SMC09697.1"/>
    </source>
</evidence>
<dbReference type="SUPFAM" id="SSF55347">
    <property type="entry name" value="Glyceraldehyde-3-phosphate dehydrogenase-like, C-terminal domain"/>
    <property type="match status" value="1"/>
</dbReference>
<dbReference type="CDD" id="cd18126">
    <property type="entry name" value="GAPDH_I_C"/>
    <property type="match status" value="1"/>
</dbReference>
<accession>A0A1W1WTU0</accession>
<comment type="similarity">
    <text evidence="1 8">Belongs to the glyceraldehyde-3-phosphate dehydrogenase family.</text>
</comment>
<organism evidence="11 12">
    <name type="scientific">Nitratiruptor tergarcus DSM 16512</name>
    <dbReference type="NCBI Taxonomy" id="1069081"/>
    <lineage>
        <taxon>Bacteria</taxon>
        <taxon>Pseudomonadati</taxon>
        <taxon>Campylobacterota</taxon>
        <taxon>Epsilonproteobacteria</taxon>
        <taxon>Nautiliales</taxon>
        <taxon>Nitratiruptoraceae</taxon>
        <taxon>Nitratiruptor</taxon>
    </lineage>
</organism>
<dbReference type="NCBIfam" id="TIGR01534">
    <property type="entry name" value="GAPDH-I"/>
    <property type="match status" value="1"/>
</dbReference>
<feature type="binding site" evidence="5">
    <location>
        <position position="184"/>
    </location>
    <ligand>
        <name>D-glyceraldehyde 3-phosphate</name>
        <dbReference type="ChEBI" id="CHEBI:59776"/>
    </ligand>
</feature>
<dbReference type="EMBL" id="FWWZ01000001">
    <property type="protein sequence ID" value="SMC09697.1"/>
    <property type="molecule type" value="Genomic_DNA"/>
</dbReference>
<dbReference type="InterPro" id="IPR020829">
    <property type="entry name" value="GlycerAld_3-P_DH_cat"/>
</dbReference>
<dbReference type="OrthoDB" id="9803304at2"/>
<dbReference type="FunFam" id="3.30.360.10:FF:000002">
    <property type="entry name" value="Glyceraldehyde-3-phosphate dehydrogenase"/>
    <property type="match status" value="1"/>
</dbReference>
<dbReference type="InterPro" id="IPR020830">
    <property type="entry name" value="GlycerAld_3-P_DH_AS"/>
</dbReference>
<comment type="subunit">
    <text evidence="2">Homotetramer.</text>
</comment>
<dbReference type="InterPro" id="IPR036291">
    <property type="entry name" value="NAD(P)-bd_dom_sf"/>
</dbReference>
<dbReference type="Pfam" id="PF00044">
    <property type="entry name" value="Gp_dh_N"/>
    <property type="match status" value="1"/>
</dbReference>
<keyword evidence="12" id="KW-1185">Reference proteome</keyword>
<evidence type="ECO:0000256" key="9">
    <source>
        <dbReference type="RuleBase" id="RU361160"/>
    </source>
</evidence>
<evidence type="ECO:0000256" key="5">
    <source>
        <dbReference type="PIRSR" id="PIRSR000149-2"/>
    </source>
</evidence>
<evidence type="ECO:0000256" key="7">
    <source>
        <dbReference type="PIRSR" id="PIRSR000149-4"/>
    </source>
</evidence>
<dbReference type="PANTHER" id="PTHR43148">
    <property type="entry name" value="GLYCERALDEHYDE-3-PHOSPHATE DEHYDROGENASE 2"/>
    <property type="match status" value="1"/>
</dbReference>
<feature type="binding site" evidence="5">
    <location>
        <begin position="153"/>
        <end position="155"/>
    </location>
    <ligand>
        <name>D-glyceraldehyde 3-phosphate</name>
        <dbReference type="ChEBI" id="CHEBI:59776"/>
    </ligand>
</feature>
<proteinExistence type="inferred from homology"/>
<dbReference type="InterPro" id="IPR006424">
    <property type="entry name" value="Glyceraldehyde-3-P_DH_1"/>
</dbReference>
<protein>
    <recommendedName>
        <fullName evidence="9">Glyceraldehyde-3-phosphate dehydrogenase</fullName>
        <ecNumber evidence="9">1.2.1.-</ecNumber>
    </recommendedName>
</protein>
<evidence type="ECO:0000256" key="6">
    <source>
        <dbReference type="PIRSR" id="PIRSR000149-3"/>
    </source>
</evidence>
<feature type="binding site" evidence="6">
    <location>
        <position position="318"/>
    </location>
    <ligand>
        <name>NAD(+)</name>
        <dbReference type="ChEBI" id="CHEBI:57540"/>
    </ligand>
</feature>